<dbReference type="EMBL" id="CADCTC010000204">
    <property type="protein sequence ID" value="CAA9279819.1"/>
    <property type="molecule type" value="Genomic_DNA"/>
</dbReference>
<reference evidence="2" key="1">
    <citation type="submission" date="2020-02" db="EMBL/GenBank/DDBJ databases">
        <authorList>
            <person name="Meier V. D."/>
        </authorList>
    </citation>
    <scope>NUCLEOTIDE SEQUENCE</scope>
    <source>
        <strain evidence="2">AVDCRST_MAG77</strain>
    </source>
</reference>
<organism evidence="2">
    <name type="scientific">uncultured Chloroflexota bacterium</name>
    <dbReference type="NCBI Taxonomy" id="166587"/>
    <lineage>
        <taxon>Bacteria</taxon>
        <taxon>Bacillati</taxon>
        <taxon>Chloroflexota</taxon>
        <taxon>environmental samples</taxon>
    </lineage>
</organism>
<proteinExistence type="predicted"/>
<dbReference type="AlphaFoldDB" id="A0A6J4JGY7"/>
<name>A0A6J4JGY7_9CHLR</name>
<dbReference type="SUPFAM" id="SSF53335">
    <property type="entry name" value="S-adenosyl-L-methionine-dependent methyltransferases"/>
    <property type="match status" value="1"/>
</dbReference>
<feature type="domain" description="Methyltransferase type 11" evidence="1">
    <location>
        <begin position="56"/>
        <end position="151"/>
    </location>
</feature>
<protein>
    <recommendedName>
        <fullName evidence="1">Methyltransferase type 11 domain-containing protein</fullName>
    </recommendedName>
</protein>
<dbReference type="PANTHER" id="PTHR43464:SF83">
    <property type="entry name" value="MALONYL-[ACYL-CARRIER PROTEIN] O-METHYLTRANSFERASE"/>
    <property type="match status" value="1"/>
</dbReference>
<evidence type="ECO:0000259" key="1">
    <source>
        <dbReference type="Pfam" id="PF08241"/>
    </source>
</evidence>
<dbReference type="InterPro" id="IPR013216">
    <property type="entry name" value="Methyltransf_11"/>
</dbReference>
<sequence length="219" mass="24157">MQGSGRLHVPRREHISRVDPSDPLDFYYAPHTAWIFRWRLQLALDLLGPGPFERVLEAGYGSGILLPSLAARSGALHAMDLHRRTDLVAPMLRQEHVHAALIVGDVCGLPYAPGTFDALVCISTLEHLHGPELSAAVEGFQRVLRPGGVAVVGVPASGRVMEGLFRAIGFNEIDDHHVSTRNAIEVELRRCFHVERQAHLPAVVPQSAALYTVLRCRRH</sequence>
<dbReference type="Gene3D" id="3.40.50.150">
    <property type="entry name" value="Vaccinia Virus protein VP39"/>
    <property type="match status" value="1"/>
</dbReference>
<dbReference type="Pfam" id="PF08241">
    <property type="entry name" value="Methyltransf_11"/>
    <property type="match status" value="1"/>
</dbReference>
<evidence type="ECO:0000313" key="2">
    <source>
        <dbReference type="EMBL" id="CAA9279819.1"/>
    </source>
</evidence>
<accession>A0A6J4JGY7</accession>
<dbReference type="InterPro" id="IPR029063">
    <property type="entry name" value="SAM-dependent_MTases_sf"/>
</dbReference>
<dbReference type="CDD" id="cd02440">
    <property type="entry name" value="AdoMet_MTases"/>
    <property type="match status" value="1"/>
</dbReference>
<dbReference type="GO" id="GO:0008757">
    <property type="term" value="F:S-adenosylmethionine-dependent methyltransferase activity"/>
    <property type="evidence" value="ECO:0007669"/>
    <property type="project" value="InterPro"/>
</dbReference>
<gene>
    <name evidence="2" type="ORF">AVDCRST_MAG77-4304</name>
</gene>
<dbReference type="PANTHER" id="PTHR43464">
    <property type="entry name" value="METHYLTRANSFERASE"/>
    <property type="match status" value="1"/>
</dbReference>